<name>A0A2N5NB97_9BACL</name>
<dbReference type="Proteomes" id="UP000234789">
    <property type="component" value="Unassembled WGS sequence"/>
</dbReference>
<organism evidence="1 2">
    <name type="scientific">Paenibacillus pasadenensis</name>
    <dbReference type="NCBI Taxonomy" id="217090"/>
    <lineage>
        <taxon>Bacteria</taxon>
        <taxon>Bacillati</taxon>
        <taxon>Bacillota</taxon>
        <taxon>Bacilli</taxon>
        <taxon>Bacillales</taxon>
        <taxon>Paenibacillaceae</taxon>
        <taxon>Paenibacillus</taxon>
    </lineage>
</organism>
<dbReference type="EMBL" id="NFEZ01000003">
    <property type="protein sequence ID" value="PLT47595.1"/>
    <property type="molecule type" value="Genomic_DNA"/>
</dbReference>
<evidence type="ECO:0000313" key="2">
    <source>
        <dbReference type="Proteomes" id="UP000234789"/>
    </source>
</evidence>
<proteinExistence type="predicted"/>
<comment type="caution">
    <text evidence="1">The sequence shown here is derived from an EMBL/GenBank/DDBJ whole genome shotgun (WGS) entry which is preliminary data.</text>
</comment>
<dbReference type="AlphaFoldDB" id="A0A2N5NB97"/>
<reference evidence="1 2" key="1">
    <citation type="submission" date="2017-05" db="EMBL/GenBank/DDBJ databases">
        <title>Functional genome analysis of Paenibacillus pasadenensis strain R16: insights on endophytic life style and antifungal activity.</title>
        <authorList>
            <person name="Passera A."/>
            <person name="Marcolungo L."/>
            <person name="Casati P."/>
            <person name="Brasca M."/>
            <person name="Quaglino F."/>
            <person name="Delledonne M."/>
        </authorList>
    </citation>
    <scope>NUCLEOTIDE SEQUENCE [LARGE SCALE GENOMIC DNA]</scope>
    <source>
        <strain evidence="1 2">R16</strain>
    </source>
</reference>
<accession>A0A2N5NB97</accession>
<evidence type="ECO:0000313" key="1">
    <source>
        <dbReference type="EMBL" id="PLT47595.1"/>
    </source>
</evidence>
<keyword evidence="2" id="KW-1185">Reference proteome</keyword>
<sequence length="44" mass="4787">MFRGLPKQTVRRGMPGVVGTASSLLLGRMDASHDLVAIKFDMLL</sequence>
<gene>
    <name evidence="1" type="ORF">B8V81_1819</name>
</gene>
<protein>
    <submittedName>
        <fullName evidence="1">Uncharacterized protein</fullName>
    </submittedName>
</protein>